<feature type="signal peptide" evidence="2">
    <location>
        <begin position="1"/>
        <end position="17"/>
    </location>
</feature>
<dbReference type="EMBL" id="JACORT010000003">
    <property type="protein sequence ID" value="MBC5783294.1"/>
    <property type="molecule type" value="Genomic_DNA"/>
</dbReference>
<dbReference type="Proteomes" id="UP000608513">
    <property type="component" value="Unassembled WGS sequence"/>
</dbReference>
<feature type="compositionally biased region" description="Basic and acidic residues" evidence="1">
    <location>
        <begin position="69"/>
        <end position="88"/>
    </location>
</feature>
<evidence type="ECO:0000313" key="4">
    <source>
        <dbReference type="Proteomes" id="UP000608513"/>
    </source>
</evidence>
<evidence type="ECO:0000256" key="2">
    <source>
        <dbReference type="SAM" id="SignalP"/>
    </source>
</evidence>
<feature type="chain" id="PRO_5037824332" description="DUF3106 domain-containing protein" evidence="2">
    <location>
        <begin position="18"/>
        <end position="88"/>
    </location>
</feature>
<gene>
    <name evidence="3" type="ORF">H8N03_10085</name>
</gene>
<feature type="region of interest" description="Disordered" evidence="1">
    <location>
        <begin position="38"/>
        <end position="88"/>
    </location>
</feature>
<organism evidence="3 4">
    <name type="scientific">Ramlibacter cellulosilyticus</name>
    <dbReference type="NCBI Taxonomy" id="2764187"/>
    <lineage>
        <taxon>Bacteria</taxon>
        <taxon>Pseudomonadati</taxon>
        <taxon>Pseudomonadota</taxon>
        <taxon>Betaproteobacteria</taxon>
        <taxon>Burkholderiales</taxon>
        <taxon>Comamonadaceae</taxon>
        <taxon>Ramlibacter</taxon>
    </lineage>
</organism>
<name>A0A923SB00_9BURK</name>
<evidence type="ECO:0008006" key="5">
    <source>
        <dbReference type="Google" id="ProtNLM"/>
    </source>
</evidence>
<reference evidence="3" key="1">
    <citation type="submission" date="2020-08" db="EMBL/GenBank/DDBJ databases">
        <title>Ramlibacter sp. USB13 16S ribosomal RNA gene genome sequencing and assembly.</title>
        <authorList>
            <person name="Kang M."/>
        </authorList>
    </citation>
    <scope>NUCLEOTIDE SEQUENCE</scope>
    <source>
        <strain evidence="3">USB13</strain>
    </source>
</reference>
<comment type="caution">
    <text evidence="3">The sequence shown here is derived from an EMBL/GenBank/DDBJ whole genome shotgun (WGS) entry which is preliminary data.</text>
</comment>
<keyword evidence="2" id="KW-0732">Signal</keyword>
<accession>A0A923SB00</accession>
<protein>
    <recommendedName>
        <fullName evidence="5">DUF3106 domain-containing protein</fullName>
    </recommendedName>
</protein>
<dbReference type="AlphaFoldDB" id="A0A923SB00"/>
<sequence length="88" mass="9479">MKYLAAVFALAGAAASAAPPPPHPALVAPDLRQALQQYHRDGASGPRQLTPVERAQLRRQLSEYGPPPRPEDGPGRGRNADPPRRKEP</sequence>
<dbReference type="RefSeq" id="WP_187076033.1">
    <property type="nucleotide sequence ID" value="NZ_JACORT010000003.1"/>
</dbReference>
<keyword evidence="4" id="KW-1185">Reference proteome</keyword>
<evidence type="ECO:0000313" key="3">
    <source>
        <dbReference type="EMBL" id="MBC5783294.1"/>
    </source>
</evidence>
<evidence type="ECO:0000256" key="1">
    <source>
        <dbReference type="SAM" id="MobiDB-lite"/>
    </source>
</evidence>
<proteinExistence type="predicted"/>